<gene>
    <name evidence="2" type="ORF">F5891DRAFT_27788</name>
</gene>
<dbReference type="GeneID" id="64665482"/>
<keyword evidence="3" id="KW-1185">Reference proteome</keyword>
<sequence>MDPIASVATNSPCDLDLPSLRSSAPKLQSPRPYTPTISSHKPSSPPPVLSSSHSISPPSSPRSIRLTESDSDAEYDLPVTPSSTHPYLPSLSLQEKYHFETMLLRHIYDDSDSLEPMSHESKQTFLKYVEGMSAHSFRCVVHYKEAVREFLRMEYYAKQWQVEVSNRLETVLTSLSCDAEGRFRRAEKESQWLLNVLLDRESLSTAHGDPEALVVSCNESRKAIHSVDDELSVLKCRKVQDADISNAI</sequence>
<protein>
    <submittedName>
        <fullName evidence="2">Uncharacterized protein</fullName>
    </submittedName>
</protein>
<feature type="region of interest" description="Disordered" evidence="1">
    <location>
        <begin position="1"/>
        <end position="66"/>
    </location>
</feature>
<accession>A0AAD4EMB4</accession>
<reference evidence="2" key="1">
    <citation type="journal article" date="2020" name="New Phytol.">
        <title>Comparative genomics reveals dynamic genome evolution in host specialist ectomycorrhizal fungi.</title>
        <authorList>
            <person name="Lofgren L.A."/>
            <person name="Nguyen N.H."/>
            <person name="Vilgalys R."/>
            <person name="Ruytinx J."/>
            <person name="Liao H.L."/>
            <person name="Branco S."/>
            <person name="Kuo A."/>
            <person name="LaButti K."/>
            <person name="Lipzen A."/>
            <person name="Andreopoulos W."/>
            <person name="Pangilinan J."/>
            <person name="Riley R."/>
            <person name="Hundley H."/>
            <person name="Na H."/>
            <person name="Barry K."/>
            <person name="Grigoriev I.V."/>
            <person name="Stajich J.E."/>
            <person name="Kennedy P.G."/>
        </authorList>
    </citation>
    <scope>NUCLEOTIDE SEQUENCE</scope>
    <source>
        <strain evidence="2">FC203</strain>
    </source>
</reference>
<evidence type="ECO:0000313" key="2">
    <source>
        <dbReference type="EMBL" id="KAG1908815.1"/>
    </source>
</evidence>
<organism evidence="2 3">
    <name type="scientific">Suillus fuscotomentosus</name>
    <dbReference type="NCBI Taxonomy" id="1912939"/>
    <lineage>
        <taxon>Eukaryota</taxon>
        <taxon>Fungi</taxon>
        <taxon>Dikarya</taxon>
        <taxon>Basidiomycota</taxon>
        <taxon>Agaricomycotina</taxon>
        <taxon>Agaricomycetes</taxon>
        <taxon>Agaricomycetidae</taxon>
        <taxon>Boletales</taxon>
        <taxon>Suillineae</taxon>
        <taxon>Suillaceae</taxon>
        <taxon>Suillus</taxon>
    </lineage>
</organism>
<evidence type="ECO:0000313" key="3">
    <source>
        <dbReference type="Proteomes" id="UP001195769"/>
    </source>
</evidence>
<dbReference type="EMBL" id="JABBWK010000001">
    <property type="protein sequence ID" value="KAG1908815.1"/>
    <property type="molecule type" value="Genomic_DNA"/>
</dbReference>
<feature type="compositionally biased region" description="Low complexity" evidence="1">
    <location>
        <begin position="49"/>
        <end position="66"/>
    </location>
</feature>
<dbReference type="AlphaFoldDB" id="A0AAD4EMB4"/>
<comment type="caution">
    <text evidence="2">The sequence shown here is derived from an EMBL/GenBank/DDBJ whole genome shotgun (WGS) entry which is preliminary data.</text>
</comment>
<name>A0AAD4EMB4_9AGAM</name>
<proteinExistence type="predicted"/>
<evidence type="ECO:0000256" key="1">
    <source>
        <dbReference type="SAM" id="MobiDB-lite"/>
    </source>
</evidence>
<dbReference type="RefSeq" id="XP_041234390.1">
    <property type="nucleotide sequence ID" value="XM_041371184.1"/>
</dbReference>
<dbReference type="Proteomes" id="UP001195769">
    <property type="component" value="Unassembled WGS sequence"/>
</dbReference>